<dbReference type="Proteomes" id="UP000070326">
    <property type="component" value="Unassembled WGS sequence"/>
</dbReference>
<evidence type="ECO:0000256" key="1">
    <source>
        <dbReference type="ARBA" id="ARBA00022676"/>
    </source>
</evidence>
<evidence type="ECO:0000313" key="7">
    <source>
        <dbReference type="Proteomes" id="UP000255101"/>
    </source>
</evidence>
<dbReference type="EMBL" id="LSQZ01000014">
    <property type="protein sequence ID" value="KXI14049.1"/>
    <property type="molecule type" value="Genomic_DNA"/>
</dbReference>
<keyword evidence="1" id="KW-0328">Glycosyltransferase</keyword>
<protein>
    <submittedName>
        <fullName evidence="5">Chondroitin polymerase</fullName>
    </submittedName>
    <submittedName>
        <fullName evidence="4">Glycosyltransferase, group 2 family protein</fullName>
    </submittedName>
</protein>
<dbReference type="PATRIC" id="fig|1261.3.peg.395"/>
<feature type="domain" description="Glycosyltransferase 2-like" evidence="3">
    <location>
        <begin position="17"/>
        <end position="137"/>
    </location>
</feature>
<evidence type="ECO:0000259" key="3">
    <source>
        <dbReference type="Pfam" id="PF00535"/>
    </source>
</evidence>
<proteinExistence type="predicted"/>
<reference evidence="5 7" key="2">
    <citation type="submission" date="2018-06" db="EMBL/GenBank/DDBJ databases">
        <authorList>
            <consortium name="Pathogen Informatics"/>
            <person name="Doyle S."/>
        </authorList>
    </citation>
    <scope>NUCLEOTIDE SEQUENCE [LARGE SCALE GENOMIC DNA]</scope>
    <source>
        <strain evidence="5 7">NCTC11460</strain>
    </source>
</reference>
<accession>A0A135YXD9</accession>
<evidence type="ECO:0000313" key="4">
    <source>
        <dbReference type="EMBL" id="KXI14049.1"/>
    </source>
</evidence>
<reference evidence="4 6" key="1">
    <citation type="submission" date="2016-02" db="EMBL/GenBank/DDBJ databases">
        <authorList>
            <person name="Wen L."/>
            <person name="He K."/>
            <person name="Yang H."/>
        </authorList>
    </citation>
    <scope>NUCLEOTIDE SEQUENCE [LARGE SCALE GENOMIC DNA]</scope>
    <source>
        <strain evidence="4 6">MJR8628A</strain>
    </source>
</reference>
<dbReference type="Gene3D" id="3.90.550.10">
    <property type="entry name" value="Spore Coat Polysaccharide Biosynthesis Protein SpsA, Chain A"/>
    <property type="match status" value="1"/>
</dbReference>
<organism evidence="4 6">
    <name type="scientific">Peptostreptococcus anaerobius</name>
    <dbReference type="NCBI Taxonomy" id="1261"/>
    <lineage>
        <taxon>Bacteria</taxon>
        <taxon>Bacillati</taxon>
        <taxon>Bacillota</taxon>
        <taxon>Clostridia</taxon>
        <taxon>Peptostreptococcales</taxon>
        <taxon>Peptostreptococcaceae</taxon>
        <taxon>Peptostreptococcus</taxon>
    </lineage>
</organism>
<dbReference type="AlphaFoldDB" id="A0A135YXD9"/>
<name>A0A135YXD9_9FIRM</name>
<keyword evidence="2 4" id="KW-0808">Transferase</keyword>
<evidence type="ECO:0000313" key="6">
    <source>
        <dbReference type="Proteomes" id="UP000070326"/>
    </source>
</evidence>
<dbReference type="Proteomes" id="UP000255101">
    <property type="component" value="Unassembled WGS sequence"/>
</dbReference>
<dbReference type="STRING" id="1261.HMPREF3195_00380"/>
<dbReference type="SUPFAM" id="SSF53448">
    <property type="entry name" value="Nucleotide-diphospho-sugar transferases"/>
    <property type="match status" value="1"/>
</dbReference>
<sequence length="341" mass="38777">MTKDIKKYTNEYGPLVSIIVPIYNAEKYLKDCLESIKNQTYKNIEVIMVDDGSKDGSAGIARRYASSDSRFIYILQENSGVSVARNTGLKKATGQYLCFADSDDILHCDMVRVHHEKVVESGLDIGVSTYKVFKDKSEIVDNKPCDLLAKTSIKSDKEALIAMLKDAKYSGYTWNKIFKTSLVKDSSGLKVGFEKKLHMCEDLYFCSVLMKKAGKVAFYDQDLYYYFDNVNGITSGKYSKKLFTQLEALEMIAALYKGDADVQKEMARVMCQVTVSHYSRMIKAGVKDDYIENIYKDTIKKYSKGLDHPSVNKKDRILANMIMKMPASIYRLVYGIYSKRL</sequence>
<evidence type="ECO:0000256" key="2">
    <source>
        <dbReference type="ARBA" id="ARBA00022679"/>
    </source>
</evidence>
<dbReference type="Pfam" id="PF00535">
    <property type="entry name" value="Glycos_transf_2"/>
    <property type="match status" value="1"/>
</dbReference>
<dbReference type="InterPro" id="IPR029044">
    <property type="entry name" value="Nucleotide-diphossugar_trans"/>
</dbReference>
<dbReference type="PANTHER" id="PTHR22916:SF51">
    <property type="entry name" value="GLYCOSYLTRANSFERASE EPSH-RELATED"/>
    <property type="match status" value="1"/>
</dbReference>
<dbReference type="InterPro" id="IPR001173">
    <property type="entry name" value="Glyco_trans_2-like"/>
</dbReference>
<gene>
    <name evidence="5" type="primary">kfoC_1</name>
    <name evidence="4" type="ORF">HMPREF3195_00380</name>
    <name evidence="5" type="ORF">NCTC11460_00600</name>
</gene>
<dbReference type="CDD" id="cd00761">
    <property type="entry name" value="Glyco_tranf_GTA_type"/>
    <property type="match status" value="1"/>
</dbReference>
<dbReference type="PANTHER" id="PTHR22916">
    <property type="entry name" value="GLYCOSYLTRANSFERASE"/>
    <property type="match status" value="1"/>
</dbReference>
<dbReference type="RefSeq" id="WP_002846118.1">
    <property type="nucleotide sequence ID" value="NZ_CP096607.1"/>
</dbReference>
<dbReference type="EMBL" id="UGTB01000004">
    <property type="protein sequence ID" value="SUB60691.1"/>
    <property type="molecule type" value="Genomic_DNA"/>
</dbReference>
<evidence type="ECO:0000313" key="5">
    <source>
        <dbReference type="EMBL" id="SUB60691.1"/>
    </source>
</evidence>
<dbReference type="eggNOG" id="COG1216">
    <property type="taxonomic scope" value="Bacteria"/>
</dbReference>
<dbReference type="GO" id="GO:0016757">
    <property type="term" value="F:glycosyltransferase activity"/>
    <property type="evidence" value="ECO:0007669"/>
    <property type="project" value="UniProtKB-KW"/>
</dbReference>